<dbReference type="InterPro" id="IPR048489">
    <property type="entry name" value="DksA_N"/>
</dbReference>
<keyword evidence="1 5" id="KW-0963">Cytoplasm</keyword>
<dbReference type="Pfam" id="PF01258">
    <property type="entry name" value="zf-dskA_traR"/>
    <property type="match status" value="1"/>
</dbReference>
<comment type="caution">
    <text evidence="5">Lacks conserved residue(s) required for the propagation of feature annotation.</text>
</comment>
<reference evidence="10 11" key="1">
    <citation type="journal article" date="2011" name="J. Bacteriol.">
        <title>Genome sequence of Methyloversatilis universalis FAM5T, a methylotrophic representative of the order Rhodocyclales.</title>
        <authorList>
            <person name="Kittichotirat W."/>
            <person name="Good N.M."/>
            <person name="Hall R."/>
            <person name="Bringel F."/>
            <person name="Lajus A."/>
            <person name="Medigue C."/>
            <person name="Smalley N.E."/>
            <person name="Beck D."/>
            <person name="Bumgarner R."/>
            <person name="Vuilleumier S."/>
            <person name="Kalyuzhnaya M.G."/>
        </authorList>
    </citation>
    <scope>NUCLEOTIDE SEQUENCE [LARGE SCALE GENOMIC DNA]</scope>
    <source>
        <strain evidence="11">ATCC BAA-1314 / JCM 13912 / FAM5</strain>
    </source>
</reference>
<dbReference type="HAMAP" id="MF_00926">
    <property type="entry name" value="DksA"/>
    <property type="match status" value="1"/>
</dbReference>
<evidence type="ECO:0000256" key="2">
    <source>
        <dbReference type="ARBA" id="ARBA00022723"/>
    </source>
</evidence>
<dbReference type="eggNOG" id="COG1734">
    <property type="taxonomic scope" value="Bacteria"/>
</dbReference>
<dbReference type="NCBIfam" id="TIGR02420">
    <property type="entry name" value="dksA"/>
    <property type="match status" value="1"/>
</dbReference>
<evidence type="ECO:0000313" key="10">
    <source>
        <dbReference type="EMBL" id="EGK70815.1"/>
    </source>
</evidence>
<evidence type="ECO:0000256" key="4">
    <source>
        <dbReference type="ARBA" id="ARBA00022833"/>
    </source>
</evidence>
<keyword evidence="3 5" id="KW-0863">Zinc-finger</keyword>
<dbReference type="Gene3D" id="1.20.120.910">
    <property type="entry name" value="DksA, coiled-coil domain"/>
    <property type="match status" value="1"/>
</dbReference>
<dbReference type="InterPro" id="IPR037187">
    <property type="entry name" value="DnaK_N"/>
</dbReference>
<comment type="caution">
    <text evidence="10">The sequence shown here is derived from an EMBL/GenBank/DDBJ whole genome shotgun (WGS) entry which is preliminary data.</text>
</comment>
<dbReference type="OrthoDB" id="9803742at2"/>
<accession>F5RFG3</accession>
<dbReference type="InterPro" id="IPR000962">
    <property type="entry name" value="Znf_DskA_TraR"/>
</dbReference>
<evidence type="ECO:0000259" key="9">
    <source>
        <dbReference type="Pfam" id="PF21157"/>
    </source>
</evidence>
<gene>
    <name evidence="5" type="primary">dksA</name>
    <name evidence="10" type="ORF">METUNv1_03040</name>
</gene>
<dbReference type="Pfam" id="PF21157">
    <property type="entry name" value="DksA_N"/>
    <property type="match status" value="1"/>
</dbReference>
<dbReference type="GO" id="GO:0005737">
    <property type="term" value="C:cytoplasm"/>
    <property type="evidence" value="ECO:0007669"/>
    <property type="project" value="UniProtKB-SubCell"/>
</dbReference>
<feature type="domain" description="Zinc finger DksA/TraR C4-type" evidence="8">
    <location>
        <begin position="100"/>
        <end position="135"/>
    </location>
</feature>
<feature type="region of interest" description="Disordered" evidence="7">
    <location>
        <begin position="49"/>
        <end position="73"/>
    </location>
</feature>
<dbReference type="RefSeq" id="WP_008063166.1">
    <property type="nucleotide sequence ID" value="NZ_AFHG01000053.1"/>
</dbReference>
<evidence type="ECO:0000256" key="6">
    <source>
        <dbReference type="PROSITE-ProRule" id="PRU00510"/>
    </source>
</evidence>
<protein>
    <recommendedName>
        <fullName evidence="5">RNA polymerase-binding transcription factor DksA</fullName>
    </recommendedName>
</protein>
<evidence type="ECO:0000313" key="11">
    <source>
        <dbReference type="Proteomes" id="UP000005019"/>
    </source>
</evidence>
<dbReference type="PROSITE" id="PS51128">
    <property type="entry name" value="ZF_DKSA_2"/>
    <property type="match status" value="1"/>
</dbReference>
<feature type="domain" description="DnaK suppressor protein DksA N-terminal" evidence="9">
    <location>
        <begin position="28"/>
        <end position="97"/>
    </location>
</feature>
<dbReference type="STRING" id="1000565.METUNv1_03040"/>
<dbReference type="Proteomes" id="UP000005019">
    <property type="component" value="Unassembled WGS sequence"/>
</dbReference>
<sequence length="142" mass="16261">MSAVLLPESDSDVALLTSSPSDYMSPSQLAFFRRRLLAERDALLQSAHDTTQHLHEFERTPDPSDRASLEEDHSLELRVRDRERKHLHTIDEALARIDDGSYGWCEFTGEPIGLARLLARPTATLSVEAQELHEKRRRMRGR</sequence>
<comment type="subunit">
    <text evidence="5">Interacts directly with the RNA polymerase.</text>
</comment>
<evidence type="ECO:0000259" key="8">
    <source>
        <dbReference type="Pfam" id="PF01258"/>
    </source>
</evidence>
<feature type="compositionally biased region" description="Basic and acidic residues" evidence="7">
    <location>
        <begin position="50"/>
        <end position="73"/>
    </location>
</feature>
<dbReference type="PANTHER" id="PTHR33823:SF2">
    <property type="entry name" value="RNA POLYMERASE-BINDING TRANSCRIPTION FACTOR DKSA"/>
    <property type="match status" value="1"/>
</dbReference>
<evidence type="ECO:0000256" key="1">
    <source>
        <dbReference type="ARBA" id="ARBA00022490"/>
    </source>
</evidence>
<dbReference type="PANTHER" id="PTHR33823">
    <property type="entry name" value="RNA POLYMERASE-BINDING TRANSCRIPTION FACTOR DKSA-RELATED"/>
    <property type="match status" value="1"/>
</dbReference>
<feature type="zinc finger region" description="dksA C4-type" evidence="6">
    <location>
        <begin position="105"/>
        <end position="129"/>
    </location>
</feature>
<dbReference type="PROSITE" id="PS01102">
    <property type="entry name" value="ZF_DKSA_1"/>
    <property type="match status" value="1"/>
</dbReference>
<evidence type="ECO:0000256" key="3">
    <source>
        <dbReference type="ARBA" id="ARBA00022771"/>
    </source>
</evidence>
<dbReference type="EMBL" id="AFHG01000053">
    <property type="protein sequence ID" value="EGK70815.1"/>
    <property type="molecule type" value="Genomic_DNA"/>
</dbReference>
<dbReference type="SUPFAM" id="SSF57716">
    <property type="entry name" value="Glucocorticoid receptor-like (DNA-binding domain)"/>
    <property type="match status" value="1"/>
</dbReference>
<comment type="similarity">
    <text evidence="5">Belongs to the DksA family.</text>
</comment>
<evidence type="ECO:0000256" key="5">
    <source>
        <dbReference type="HAMAP-Rule" id="MF_00926"/>
    </source>
</evidence>
<comment type="subcellular location">
    <subcellularLocation>
        <location evidence="5">Cytoplasm</location>
    </subcellularLocation>
</comment>
<name>F5RFG3_METUF</name>
<comment type="function">
    <text evidence="5">Transcription factor that acts by binding directly to the RNA polymerase (RNAP). Required for negative regulation of rRNA expression and positive regulation of several amino acid biosynthesis promoters.</text>
</comment>
<keyword evidence="4 5" id="KW-0862">Zinc</keyword>
<keyword evidence="11" id="KW-1185">Reference proteome</keyword>
<dbReference type="InterPro" id="IPR020458">
    <property type="entry name" value="Znf_DskA_TraR_CS"/>
</dbReference>
<keyword evidence="2 5" id="KW-0479">Metal-binding</keyword>
<dbReference type="GO" id="GO:0010468">
    <property type="term" value="P:regulation of gene expression"/>
    <property type="evidence" value="ECO:0007669"/>
    <property type="project" value="UniProtKB-UniRule"/>
</dbReference>
<dbReference type="InterPro" id="IPR012784">
    <property type="entry name" value="DksA_RNA_pol-bd"/>
</dbReference>
<evidence type="ECO:0000256" key="7">
    <source>
        <dbReference type="SAM" id="MobiDB-lite"/>
    </source>
</evidence>
<dbReference type="GO" id="GO:0008270">
    <property type="term" value="F:zinc ion binding"/>
    <property type="evidence" value="ECO:0007669"/>
    <property type="project" value="UniProtKB-UniRule"/>
</dbReference>
<dbReference type="AlphaFoldDB" id="F5RFG3"/>
<dbReference type="SUPFAM" id="SSF109635">
    <property type="entry name" value="DnaK suppressor protein DksA, alpha-hairpin domain"/>
    <property type="match status" value="1"/>
</dbReference>
<proteinExistence type="inferred from homology"/>
<organism evidence="10 11">
    <name type="scientific">Methyloversatilis universalis (strain ATCC BAA-1314 / DSM 25237 / JCM 13912 / CCUG 52030 / FAM5)</name>
    <dbReference type="NCBI Taxonomy" id="1000565"/>
    <lineage>
        <taxon>Bacteria</taxon>
        <taxon>Pseudomonadati</taxon>
        <taxon>Pseudomonadota</taxon>
        <taxon>Betaproteobacteria</taxon>
        <taxon>Nitrosomonadales</taxon>
        <taxon>Sterolibacteriaceae</taxon>
        <taxon>Methyloversatilis</taxon>
    </lineage>
</organism>